<feature type="chain" id="PRO_5034753193" evidence="2">
    <location>
        <begin position="23"/>
        <end position="164"/>
    </location>
</feature>
<gene>
    <name evidence="4" type="primary">LOC108668896</name>
</gene>
<keyword evidence="2" id="KW-0732">Signal</keyword>
<reference evidence="4" key="1">
    <citation type="submission" date="2025-08" db="UniProtKB">
        <authorList>
            <consortium name="RefSeq"/>
        </authorList>
    </citation>
    <scope>IDENTIFICATION</scope>
    <source>
        <tissue evidence="4">Whole organism</tissue>
    </source>
</reference>
<organism evidence="3 4">
    <name type="scientific">Hyalella azteca</name>
    <name type="common">Amphipod</name>
    <dbReference type="NCBI Taxonomy" id="294128"/>
    <lineage>
        <taxon>Eukaryota</taxon>
        <taxon>Metazoa</taxon>
        <taxon>Ecdysozoa</taxon>
        <taxon>Arthropoda</taxon>
        <taxon>Crustacea</taxon>
        <taxon>Multicrustacea</taxon>
        <taxon>Malacostraca</taxon>
        <taxon>Eumalacostraca</taxon>
        <taxon>Peracarida</taxon>
        <taxon>Amphipoda</taxon>
        <taxon>Senticaudata</taxon>
        <taxon>Talitrida</taxon>
        <taxon>Talitroidea</taxon>
        <taxon>Hyalellidae</taxon>
        <taxon>Hyalella</taxon>
    </lineage>
</organism>
<accession>A0A8B7NDG7</accession>
<evidence type="ECO:0000256" key="1">
    <source>
        <dbReference type="SAM" id="MobiDB-lite"/>
    </source>
</evidence>
<feature type="signal peptide" evidence="2">
    <location>
        <begin position="1"/>
        <end position="22"/>
    </location>
</feature>
<dbReference type="AlphaFoldDB" id="A0A8B7NDG7"/>
<dbReference type="RefSeq" id="XP_018011642.1">
    <property type="nucleotide sequence ID" value="XM_018156153.2"/>
</dbReference>
<evidence type="ECO:0000256" key="2">
    <source>
        <dbReference type="SAM" id="SignalP"/>
    </source>
</evidence>
<keyword evidence="3" id="KW-1185">Reference proteome</keyword>
<protein>
    <submittedName>
        <fullName evidence="4">Uncharacterized protein LOC108668896</fullName>
    </submittedName>
</protein>
<evidence type="ECO:0000313" key="3">
    <source>
        <dbReference type="Proteomes" id="UP000694843"/>
    </source>
</evidence>
<evidence type="ECO:0000313" key="4">
    <source>
        <dbReference type="RefSeq" id="XP_018011642.1"/>
    </source>
</evidence>
<name>A0A8B7NDG7_HYAAZ</name>
<feature type="region of interest" description="Disordered" evidence="1">
    <location>
        <begin position="43"/>
        <end position="104"/>
    </location>
</feature>
<dbReference type="Proteomes" id="UP000694843">
    <property type="component" value="Unplaced"/>
</dbReference>
<dbReference type="GeneID" id="108668896"/>
<sequence>MKFQVFCLCSVALAALVVSTSGSPHPSGLMQSAKAIKKLIRGLKSPESSNSGSSSTESVTSRGRSIDSSNPLSAFVDGVQAARQTSSSSSDSNTSTTASEDSNSVRTRRTAVDFDIVSMIIQVVVLMIEIQIRIALKLFGIRLPESLNLSNLLREPLRLLENLS</sequence>
<proteinExistence type="predicted"/>
<dbReference type="KEGG" id="hazt:108668896"/>
<feature type="compositionally biased region" description="Low complexity" evidence="1">
    <location>
        <begin position="85"/>
        <end position="104"/>
    </location>
</feature>
<feature type="compositionally biased region" description="Low complexity" evidence="1">
    <location>
        <begin position="45"/>
        <end position="63"/>
    </location>
</feature>